<dbReference type="OMA" id="GTVMAWA"/>
<dbReference type="PANTHER" id="PTHR40626:SF11">
    <property type="entry name" value="ZINC FINGER PROTEIN YPR022C"/>
    <property type="match status" value="1"/>
</dbReference>
<keyword evidence="3" id="KW-0677">Repeat</keyword>
<dbReference type="Pfam" id="PF04082">
    <property type="entry name" value="Fungal_trans"/>
    <property type="match status" value="1"/>
</dbReference>
<evidence type="ECO:0000256" key="3">
    <source>
        <dbReference type="ARBA" id="ARBA00022737"/>
    </source>
</evidence>
<dbReference type="CDD" id="cd12148">
    <property type="entry name" value="fungal_TF_MHR"/>
    <property type="match status" value="1"/>
</dbReference>
<evidence type="ECO:0000256" key="5">
    <source>
        <dbReference type="ARBA" id="ARBA00022833"/>
    </source>
</evidence>
<accession>A0A179I9Z8</accession>
<dbReference type="EMBL" id="LUKN01002175">
    <property type="protein sequence ID" value="OAQ99507.1"/>
    <property type="molecule type" value="Genomic_DNA"/>
</dbReference>
<protein>
    <recommendedName>
        <fullName evidence="8">Xylanolytic transcriptional activator regulatory domain-containing protein</fullName>
    </recommendedName>
</protein>
<dbReference type="GO" id="GO:0005634">
    <property type="term" value="C:nucleus"/>
    <property type="evidence" value="ECO:0007669"/>
    <property type="project" value="UniProtKB-SubCell"/>
</dbReference>
<dbReference type="AlphaFoldDB" id="A0A179I9Z8"/>
<dbReference type="GO" id="GO:0000981">
    <property type="term" value="F:DNA-binding transcription factor activity, RNA polymerase II-specific"/>
    <property type="evidence" value="ECO:0007669"/>
    <property type="project" value="InterPro"/>
</dbReference>
<dbReference type="InterPro" id="IPR051059">
    <property type="entry name" value="VerF-like"/>
</dbReference>
<keyword evidence="5" id="KW-0862">Zinc</keyword>
<dbReference type="GO" id="GO:0006351">
    <property type="term" value="P:DNA-templated transcription"/>
    <property type="evidence" value="ECO:0007669"/>
    <property type="project" value="InterPro"/>
</dbReference>
<keyword evidence="2" id="KW-0479">Metal-binding</keyword>
<sequence>MEDTTQTPPSSTESEDFINTTYIPAAQPDILDPSLVPEEWGGRSFAWNSLDFSDSPTDVPWFLGSPFGIDALASCIPGSSPDLTISMSHDDQSRALQQADQGSGTNAVAPLDPTPRSVRSCWHWRPGGDNASHTSQQLLDGQNQVDEIYRADLSCRLAPNVPDNTLPSADFLTELTQDKNLCIKFFFAKFQPIFPIVHAATFRPSSENALLVLSICSLGALFLGSDRASNYGRSIFKKLNKAILASWERYLHKNRNEALAMLQAAVLGQTYGMLSGNPDDLSLTASFHGTIISWARQRGVFSVKPANSFSTAHDGENLETIWQGWARDEECIRLLLALHVHDAELATTFHHEPFLRHDGGRLPRPCADELFTVSSAKEWYSVVNSILSCPSQDWNTVNLSVDPRSQSSIYNYTLLAGSLASIGDPDCAVMSGKRTEDHRRRLLSWYKNQAPASSGVSHDSFCLATLWHEAFMALYVSFDLLDRVIGRDGSVNQDSDVVGMVRAWTHELGGKRCVMHALLLYKHAQCLPVCAAPAIHVPKALFYAGIVIFCYIKFCSLGISGSDFDVPELRFVGGHNITDAAYSSVKTPDVSVLYGILDLLRRQGYWELSRRFASILEVLIDSMNSPDTVQS</sequence>
<comment type="subcellular location">
    <subcellularLocation>
        <location evidence="1">Nucleus</location>
    </subcellularLocation>
</comment>
<dbReference type="Proteomes" id="UP000243081">
    <property type="component" value="Unassembled WGS sequence"/>
</dbReference>
<evidence type="ECO:0000313" key="9">
    <source>
        <dbReference type="EMBL" id="OAQ99507.1"/>
    </source>
</evidence>
<gene>
    <name evidence="9" type="ORF">LLEC1_01699</name>
</gene>
<keyword evidence="4" id="KW-0863">Zinc-finger</keyword>
<dbReference type="GO" id="GO:0000785">
    <property type="term" value="C:chromatin"/>
    <property type="evidence" value="ECO:0007669"/>
    <property type="project" value="TreeGrafter"/>
</dbReference>
<dbReference type="InterPro" id="IPR007219">
    <property type="entry name" value="XnlR_reg_dom"/>
</dbReference>
<feature type="domain" description="Xylanolytic transcriptional activator regulatory" evidence="8">
    <location>
        <begin position="183"/>
        <end position="384"/>
    </location>
</feature>
<comment type="caution">
    <text evidence="9">The sequence shown here is derived from an EMBL/GenBank/DDBJ whole genome shotgun (WGS) entry which is preliminary data.</text>
</comment>
<dbReference type="GO" id="GO:0008270">
    <property type="term" value="F:zinc ion binding"/>
    <property type="evidence" value="ECO:0007669"/>
    <property type="project" value="UniProtKB-KW"/>
</dbReference>
<evidence type="ECO:0000256" key="7">
    <source>
        <dbReference type="SAM" id="MobiDB-lite"/>
    </source>
</evidence>
<dbReference type="PANTHER" id="PTHR40626">
    <property type="entry name" value="MIP31509P"/>
    <property type="match status" value="1"/>
</dbReference>
<organism evidence="9 10">
    <name type="scientific">Cordyceps confragosa</name>
    <name type="common">Lecanicillium lecanii</name>
    <dbReference type="NCBI Taxonomy" id="2714763"/>
    <lineage>
        <taxon>Eukaryota</taxon>
        <taxon>Fungi</taxon>
        <taxon>Dikarya</taxon>
        <taxon>Ascomycota</taxon>
        <taxon>Pezizomycotina</taxon>
        <taxon>Sordariomycetes</taxon>
        <taxon>Hypocreomycetidae</taxon>
        <taxon>Hypocreales</taxon>
        <taxon>Cordycipitaceae</taxon>
        <taxon>Akanthomyces</taxon>
    </lineage>
</organism>
<reference evidence="9 10" key="1">
    <citation type="submission" date="2016-03" db="EMBL/GenBank/DDBJ databases">
        <title>Fine-scale spatial genetic structure of a fungal parasite of coffee scale insects.</title>
        <authorList>
            <person name="Jackson D."/>
            <person name="Zemenick K.A."/>
            <person name="Malloure B."/>
            <person name="Quandt C.A."/>
            <person name="James T.Y."/>
        </authorList>
    </citation>
    <scope>NUCLEOTIDE SEQUENCE [LARGE SCALE GENOMIC DNA]</scope>
    <source>
        <strain evidence="9 10">UM487</strain>
    </source>
</reference>
<evidence type="ECO:0000256" key="1">
    <source>
        <dbReference type="ARBA" id="ARBA00004123"/>
    </source>
</evidence>
<evidence type="ECO:0000259" key="8">
    <source>
        <dbReference type="Pfam" id="PF04082"/>
    </source>
</evidence>
<keyword evidence="6" id="KW-0539">Nucleus</keyword>
<feature type="region of interest" description="Disordered" evidence="7">
    <location>
        <begin position="92"/>
        <end position="115"/>
    </location>
</feature>
<evidence type="ECO:0000256" key="4">
    <source>
        <dbReference type="ARBA" id="ARBA00022771"/>
    </source>
</evidence>
<evidence type="ECO:0000256" key="2">
    <source>
        <dbReference type="ARBA" id="ARBA00022723"/>
    </source>
</evidence>
<evidence type="ECO:0000313" key="10">
    <source>
        <dbReference type="Proteomes" id="UP000243081"/>
    </source>
</evidence>
<dbReference type="GO" id="GO:0000978">
    <property type="term" value="F:RNA polymerase II cis-regulatory region sequence-specific DNA binding"/>
    <property type="evidence" value="ECO:0007669"/>
    <property type="project" value="InterPro"/>
</dbReference>
<feature type="compositionally biased region" description="Polar residues" evidence="7">
    <location>
        <begin position="94"/>
        <end position="106"/>
    </location>
</feature>
<name>A0A179I9Z8_CORDF</name>
<keyword evidence="10" id="KW-1185">Reference proteome</keyword>
<evidence type="ECO:0000256" key="6">
    <source>
        <dbReference type="ARBA" id="ARBA00023242"/>
    </source>
</evidence>
<proteinExistence type="predicted"/>
<dbReference type="OrthoDB" id="10018191at2759"/>